<gene>
    <name evidence="1" type="ORF">AMECASPLE_016179</name>
</gene>
<proteinExistence type="predicted"/>
<protein>
    <submittedName>
        <fullName evidence="1">Uncharacterized protein</fullName>
    </submittedName>
</protein>
<dbReference type="EMBL" id="JAHRIP010067000">
    <property type="protein sequence ID" value="MEQ2307227.1"/>
    <property type="molecule type" value="Genomic_DNA"/>
</dbReference>
<name>A0ABV0ZLX7_9TELE</name>
<organism evidence="1 2">
    <name type="scientific">Ameca splendens</name>
    <dbReference type="NCBI Taxonomy" id="208324"/>
    <lineage>
        <taxon>Eukaryota</taxon>
        <taxon>Metazoa</taxon>
        <taxon>Chordata</taxon>
        <taxon>Craniata</taxon>
        <taxon>Vertebrata</taxon>
        <taxon>Euteleostomi</taxon>
        <taxon>Actinopterygii</taxon>
        <taxon>Neopterygii</taxon>
        <taxon>Teleostei</taxon>
        <taxon>Neoteleostei</taxon>
        <taxon>Acanthomorphata</taxon>
        <taxon>Ovalentaria</taxon>
        <taxon>Atherinomorphae</taxon>
        <taxon>Cyprinodontiformes</taxon>
        <taxon>Goodeidae</taxon>
        <taxon>Ameca</taxon>
    </lineage>
</organism>
<comment type="caution">
    <text evidence="1">The sequence shown here is derived from an EMBL/GenBank/DDBJ whole genome shotgun (WGS) entry which is preliminary data.</text>
</comment>
<evidence type="ECO:0000313" key="1">
    <source>
        <dbReference type="EMBL" id="MEQ2307227.1"/>
    </source>
</evidence>
<dbReference type="Proteomes" id="UP001469553">
    <property type="component" value="Unassembled WGS sequence"/>
</dbReference>
<keyword evidence="2" id="KW-1185">Reference proteome</keyword>
<sequence length="114" mass="12292">MAAFLTDQLKAQGKLHRCKLHHLNCIHGPDVPDQLTCQVCLSVGRASTSGTEKRWFLFLLAAGGTVFVKAPVYRRCPSRTPVSDKSASCRGTIWSCPSCCGGGRPPPTASAAYW</sequence>
<accession>A0ABV0ZLX7</accession>
<reference evidence="1 2" key="1">
    <citation type="submission" date="2021-06" db="EMBL/GenBank/DDBJ databases">
        <authorList>
            <person name="Palmer J.M."/>
        </authorList>
    </citation>
    <scope>NUCLEOTIDE SEQUENCE [LARGE SCALE GENOMIC DNA]</scope>
    <source>
        <strain evidence="1 2">AS_MEX2019</strain>
        <tissue evidence="1">Muscle</tissue>
    </source>
</reference>
<evidence type="ECO:0000313" key="2">
    <source>
        <dbReference type="Proteomes" id="UP001469553"/>
    </source>
</evidence>